<feature type="compositionally biased region" description="Basic residues" evidence="1">
    <location>
        <begin position="9"/>
        <end position="20"/>
    </location>
</feature>
<dbReference type="EMBL" id="ATIT01000043">
    <property type="protein sequence ID" value="EPI15225.1"/>
    <property type="molecule type" value="Genomic_DNA"/>
</dbReference>
<evidence type="ECO:0000313" key="2">
    <source>
        <dbReference type="EMBL" id="EPI15225.1"/>
    </source>
</evidence>
<name>A0AB73ACB8_ENTFC</name>
<dbReference type="Proteomes" id="UP000014622">
    <property type="component" value="Unassembled WGS sequence"/>
</dbReference>
<evidence type="ECO:0000313" key="3">
    <source>
        <dbReference type="Proteomes" id="UP000014622"/>
    </source>
</evidence>
<evidence type="ECO:0000256" key="1">
    <source>
        <dbReference type="SAM" id="MobiDB-lite"/>
    </source>
</evidence>
<feature type="region of interest" description="Disordered" evidence="1">
    <location>
        <begin position="1"/>
        <end position="43"/>
    </location>
</feature>
<comment type="caution">
    <text evidence="2">The sequence shown here is derived from an EMBL/GenBank/DDBJ whole genome shotgun (WGS) entry which is preliminary data.</text>
</comment>
<feature type="non-terminal residue" evidence="2">
    <location>
        <position position="1"/>
    </location>
</feature>
<sequence>FPTISQVKGVRKIAHKRKRQNQGTPNKASFVKNFRSGQRSGIL</sequence>
<accession>A0AB73ACB8</accession>
<proteinExistence type="predicted"/>
<dbReference type="AlphaFoldDB" id="A0AB73ACB8"/>
<protein>
    <submittedName>
        <fullName evidence="2">Uncharacterized protein</fullName>
    </submittedName>
</protein>
<reference evidence="2 3" key="1">
    <citation type="submission" date="2013-06" db="EMBL/GenBank/DDBJ databases">
        <authorList>
            <person name="Weinstock G."/>
            <person name="Sodergren E."/>
            <person name="Lobos E.A."/>
            <person name="Fulton L."/>
            <person name="Fulton R."/>
            <person name="Courtney L."/>
            <person name="Fronick C."/>
            <person name="O'Laughlin M."/>
            <person name="Godfrey J."/>
            <person name="Wilson R.M."/>
            <person name="Miner T."/>
            <person name="Farmer C."/>
            <person name="Delehaunty K."/>
            <person name="Cordes M."/>
            <person name="Minx P."/>
            <person name="Tomlinson C."/>
            <person name="Chen J."/>
            <person name="Wollam A."/>
            <person name="Pepin K.H."/>
            <person name="Bhonagiri V."/>
            <person name="Zhang X."/>
            <person name="Warren W."/>
            <person name="Mitreva M."/>
            <person name="Mardis E.R."/>
            <person name="Wilson R.K."/>
        </authorList>
    </citation>
    <scope>NUCLEOTIDE SEQUENCE [LARGE SCALE GENOMIC DNA]</scope>
    <source>
        <strain evidence="2 3">SD2A-2</strain>
    </source>
</reference>
<organism evidence="2 3">
    <name type="scientific">Enterococcus faecium SD2A-2</name>
    <dbReference type="NCBI Taxonomy" id="1244154"/>
    <lineage>
        <taxon>Bacteria</taxon>
        <taxon>Bacillati</taxon>
        <taxon>Bacillota</taxon>
        <taxon>Bacilli</taxon>
        <taxon>Lactobacillales</taxon>
        <taxon>Enterococcaceae</taxon>
        <taxon>Enterococcus</taxon>
    </lineage>
</organism>
<gene>
    <name evidence="2" type="ORF">D356_00409</name>
</gene>